<evidence type="ECO:0000259" key="7">
    <source>
        <dbReference type="Pfam" id="PF12862"/>
    </source>
</evidence>
<dbReference type="EMBL" id="KZ084110">
    <property type="protein sequence ID" value="OSD01598.1"/>
    <property type="molecule type" value="Genomic_DNA"/>
</dbReference>
<dbReference type="AlphaFoldDB" id="A0A1Y2IKD3"/>
<dbReference type="Proteomes" id="UP000193067">
    <property type="component" value="Unassembled WGS sequence"/>
</dbReference>
<evidence type="ECO:0000256" key="3">
    <source>
        <dbReference type="ARBA" id="ARBA00022618"/>
    </source>
</evidence>
<dbReference type="PANTHER" id="PTHR12830">
    <property type="entry name" value="ANAPHASE-PROMOTING COMPLEX SUBUNIT 5"/>
    <property type="match status" value="1"/>
</dbReference>
<dbReference type="OrthoDB" id="2504561at2759"/>
<name>A0A1Y2IKD3_TRAC3</name>
<evidence type="ECO:0000256" key="2">
    <source>
        <dbReference type="ARBA" id="ARBA00016066"/>
    </source>
</evidence>
<keyword evidence="3" id="KW-0132">Cell division</keyword>
<dbReference type="GO" id="GO:0070979">
    <property type="term" value="P:protein K11-linked ubiquitination"/>
    <property type="evidence" value="ECO:0007669"/>
    <property type="project" value="TreeGrafter"/>
</dbReference>
<dbReference type="Pfam" id="PF12862">
    <property type="entry name" value="ANAPC5"/>
    <property type="match status" value="1"/>
</dbReference>
<dbReference type="GO" id="GO:0051301">
    <property type="term" value="P:cell division"/>
    <property type="evidence" value="ECO:0007669"/>
    <property type="project" value="UniProtKB-KW"/>
</dbReference>
<reference evidence="8 9" key="1">
    <citation type="journal article" date="2015" name="Biotechnol. Biofuels">
        <title>Enhanced degradation of softwood versus hardwood by the white-rot fungus Pycnoporus coccineus.</title>
        <authorList>
            <person name="Couturier M."/>
            <person name="Navarro D."/>
            <person name="Chevret D."/>
            <person name="Henrissat B."/>
            <person name="Piumi F."/>
            <person name="Ruiz-Duenas F.J."/>
            <person name="Martinez A.T."/>
            <person name="Grigoriev I.V."/>
            <person name="Riley R."/>
            <person name="Lipzen A."/>
            <person name="Berrin J.G."/>
            <person name="Master E.R."/>
            <person name="Rosso M.N."/>
        </authorList>
    </citation>
    <scope>NUCLEOTIDE SEQUENCE [LARGE SCALE GENOMIC DNA]</scope>
    <source>
        <strain evidence="8 9">BRFM310</strain>
    </source>
</reference>
<dbReference type="GO" id="GO:0005680">
    <property type="term" value="C:anaphase-promoting complex"/>
    <property type="evidence" value="ECO:0007669"/>
    <property type="project" value="InterPro"/>
</dbReference>
<keyword evidence="6" id="KW-0131">Cell cycle</keyword>
<keyword evidence="9" id="KW-1185">Reference proteome</keyword>
<evidence type="ECO:0000256" key="6">
    <source>
        <dbReference type="ARBA" id="ARBA00023306"/>
    </source>
</evidence>
<dbReference type="InterPro" id="IPR026000">
    <property type="entry name" value="Apc5_dom"/>
</dbReference>
<dbReference type="STRING" id="1353009.A0A1Y2IKD3"/>
<evidence type="ECO:0000256" key="4">
    <source>
        <dbReference type="ARBA" id="ARBA00022776"/>
    </source>
</evidence>
<protein>
    <recommendedName>
        <fullName evidence="2">Anaphase-promoting complex subunit 5</fullName>
    </recommendedName>
</protein>
<accession>A0A1Y2IKD3</accession>
<gene>
    <name evidence="8" type="ORF">PYCCODRAFT_1452669</name>
</gene>
<evidence type="ECO:0000313" key="8">
    <source>
        <dbReference type="EMBL" id="OSD01598.1"/>
    </source>
</evidence>
<evidence type="ECO:0000256" key="1">
    <source>
        <dbReference type="ARBA" id="ARBA00007450"/>
    </source>
</evidence>
<proteinExistence type="inferred from homology"/>
<dbReference type="InterPro" id="IPR037679">
    <property type="entry name" value="Apc5"/>
</dbReference>
<dbReference type="PANTHER" id="PTHR12830:SF9">
    <property type="entry name" value="ANAPHASE-PROMOTING COMPLEX SUBUNIT 5"/>
    <property type="match status" value="1"/>
</dbReference>
<comment type="similarity">
    <text evidence="1">Belongs to the APC5 family.</text>
</comment>
<dbReference type="GO" id="GO:0031145">
    <property type="term" value="P:anaphase-promoting complex-dependent catabolic process"/>
    <property type="evidence" value="ECO:0007669"/>
    <property type="project" value="TreeGrafter"/>
</dbReference>
<keyword evidence="5" id="KW-0833">Ubl conjugation pathway</keyword>
<evidence type="ECO:0000313" key="9">
    <source>
        <dbReference type="Proteomes" id="UP000193067"/>
    </source>
</evidence>
<keyword evidence="4" id="KW-0498">Mitosis</keyword>
<sequence>MPPPPALPPDTVPSSSRASHVLRPHHILLLWILFAGIQIIEENVFPQQFTLAVHRLLLDEIAEVKPPRSYWDLLADIKKAAASDHTGNAKELVQAMTKLPHAFRTPDDLANFMKSTEDLFHDIEDEDWRRSLFGYFAHRCYVSFAKLSIAAVARLHRDFLDWLKFKADARFVTPPGYAPIRKNLITNDYQIFKTKYDKRDYATTDTYTLFMKGLITGDSNVANEGLRRFFEQRFHEGSDSGLRQHAMLNLARMYYLRRETVACRKTLEEAITTARTAGDNATLQHCTSLLHRLPLLPTERGKKPIINEIQPQMHPLEILYDAKKLLRVEHQQPLTAAYEKVMQAVGLYDHYIDVQGGLFLESEQYAQHAVQSIIWNFFGCSELARIEEDIVSSFTEYGSDDNTRLTVTLNRAYYKARQGKYTASIATLLEPDVWRGLSLADYNLWAGEIWHILILRASRRGHQRQLKDYLIPRRPDTEFYNRDYQWDKEHLVGSIIRDPLHEVFIMRKADHAHTCVDQLLTALWHAEYQGRYGLYRTAVVMLADIGLEFGMTKWCRRILDEVMPQVISENDLEQKGYALFTLARCVIAAGDSSPEALKESLTYLEEAERCFVELEMFSAQMDVQFMLSVVHHNLGDETRRDEAAERHEQTRLKRDQEHATIVEEWIEETLQLVADIGSAIASR</sequence>
<feature type="domain" description="Anaphase-promoting complex subunit 5" evidence="7">
    <location>
        <begin position="210"/>
        <end position="293"/>
    </location>
</feature>
<evidence type="ECO:0000256" key="5">
    <source>
        <dbReference type="ARBA" id="ARBA00022786"/>
    </source>
</evidence>
<organism evidence="8 9">
    <name type="scientific">Trametes coccinea (strain BRFM310)</name>
    <name type="common">Pycnoporus coccineus</name>
    <dbReference type="NCBI Taxonomy" id="1353009"/>
    <lineage>
        <taxon>Eukaryota</taxon>
        <taxon>Fungi</taxon>
        <taxon>Dikarya</taxon>
        <taxon>Basidiomycota</taxon>
        <taxon>Agaricomycotina</taxon>
        <taxon>Agaricomycetes</taxon>
        <taxon>Polyporales</taxon>
        <taxon>Polyporaceae</taxon>
        <taxon>Trametes</taxon>
    </lineage>
</organism>
<dbReference type="GO" id="GO:0045842">
    <property type="term" value="P:positive regulation of mitotic metaphase/anaphase transition"/>
    <property type="evidence" value="ECO:0007669"/>
    <property type="project" value="TreeGrafter"/>
</dbReference>